<keyword evidence="2" id="KW-1185">Reference proteome</keyword>
<dbReference type="Proteomes" id="UP000236621">
    <property type="component" value="Unassembled WGS sequence"/>
</dbReference>
<dbReference type="OrthoDB" id="4424523at2759"/>
<dbReference type="STRING" id="45235.A0A2K3QDI0"/>
<gene>
    <name evidence="1" type="ORF">TCAP_04452</name>
</gene>
<evidence type="ECO:0000313" key="1">
    <source>
        <dbReference type="EMBL" id="PNY25608.1"/>
    </source>
</evidence>
<dbReference type="EMBL" id="NRSZ01000704">
    <property type="protein sequence ID" value="PNY25608.1"/>
    <property type="molecule type" value="Genomic_DNA"/>
</dbReference>
<comment type="caution">
    <text evidence="1">The sequence shown here is derived from an EMBL/GenBank/DDBJ whole genome shotgun (WGS) entry which is preliminary data.</text>
</comment>
<protein>
    <submittedName>
        <fullName evidence="1">Uncharacterized protein</fullName>
    </submittedName>
</protein>
<proteinExistence type="predicted"/>
<organism evidence="1 2">
    <name type="scientific">Tolypocladium capitatum</name>
    <dbReference type="NCBI Taxonomy" id="45235"/>
    <lineage>
        <taxon>Eukaryota</taxon>
        <taxon>Fungi</taxon>
        <taxon>Dikarya</taxon>
        <taxon>Ascomycota</taxon>
        <taxon>Pezizomycotina</taxon>
        <taxon>Sordariomycetes</taxon>
        <taxon>Hypocreomycetidae</taxon>
        <taxon>Hypocreales</taxon>
        <taxon>Ophiocordycipitaceae</taxon>
        <taxon>Tolypocladium</taxon>
    </lineage>
</organism>
<reference evidence="1 2" key="1">
    <citation type="submission" date="2017-08" db="EMBL/GenBank/DDBJ databases">
        <title>Harnessing the power of phylogenomics to disentangle the directionality and signatures of interkingdom host jumping in the parasitic fungal genus Tolypocladium.</title>
        <authorList>
            <person name="Quandt C.A."/>
            <person name="Patterson W."/>
            <person name="Spatafora J.W."/>
        </authorList>
    </citation>
    <scope>NUCLEOTIDE SEQUENCE [LARGE SCALE GENOMIC DNA]</scope>
    <source>
        <strain evidence="1 2">CBS 113982</strain>
    </source>
</reference>
<evidence type="ECO:0000313" key="2">
    <source>
        <dbReference type="Proteomes" id="UP000236621"/>
    </source>
</evidence>
<accession>A0A2K3QDI0</accession>
<name>A0A2K3QDI0_9HYPO</name>
<dbReference type="AlphaFoldDB" id="A0A2K3QDI0"/>
<sequence length="283" mass="33274">MPLEEDKMPANWTEQPQESDAKIHMAAFEEKMKAYRAQDRLEEIDKELNNEHLKPDAPWGLAVYRTCYDDEVGWQKMREHLETRVRESLEYYVNDGMLQRHRFVFMDDKTQFDGASPAKVRDHFEQWAKEELARNWAAQPVTEEMRHDMYGPPDNPDNGALSWAGTRYHVCVLIDDVCLLSLDENRVGPIFMLVNKDFGIPHEITEDNEHPDYEDGWMVDHNEGPGGWIYVRSSEYVETYNALHDRNEWGEDDRFMYPSMVYGDMGLERSPAFWREEVAAKKG</sequence>